<organism evidence="1 2">
    <name type="scientific">Laccaria amethystina LaAM-08-1</name>
    <dbReference type="NCBI Taxonomy" id="1095629"/>
    <lineage>
        <taxon>Eukaryota</taxon>
        <taxon>Fungi</taxon>
        <taxon>Dikarya</taxon>
        <taxon>Basidiomycota</taxon>
        <taxon>Agaricomycotina</taxon>
        <taxon>Agaricomycetes</taxon>
        <taxon>Agaricomycetidae</taxon>
        <taxon>Agaricales</taxon>
        <taxon>Agaricineae</taxon>
        <taxon>Hydnangiaceae</taxon>
        <taxon>Laccaria</taxon>
    </lineage>
</organism>
<proteinExistence type="predicted"/>
<reference evidence="2" key="2">
    <citation type="submission" date="2015-01" db="EMBL/GenBank/DDBJ databases">
        <title>Evolutionary Origins and Diversification of the Mycorrhizal Mutualists.</title>
        <authorList>
            <consortium name="DOE Joint Genome Institute"/>
            <consortium name="Mycorrhizal Genomics Consortium"/>
            <person name="Kohler A."/>
            <person name="Kuo A."/>
            <person name="Nagy L.G."/>
            <person name="Floudas D."/>
            <person name="Copeland A."/>
            <person name="Barry K.W."/>
            <person name="Cichocki N."/>
            <person name="Veneault-Fourrey C."/>
            <person name="LaButti K."/>
            <person name="Lindquist E.A."/>
            <person name="Lipzen A."/>
            <person name="Lundell T."/>
            <person name="Morin E."/>
            <person name="Murat C."/>
            <person name="Riley R."/>
            <person name="Ohm R."/>
            <person name="Sun H."/>
            <person name="Tunlid A."/>
            <person name="Henrissat B."/>
            <person name="Grigoriev I.V."/>
            <person name="Hibbett D.S."/>
            <person name="Martin F."/>
        </authorList>
    </citation>
    <scope>NUCLEOTIDE SEQUENCE [LARGE SCALE GENOMIC DNA]</scope>
    <source>
        <strain evidence="2">LaAM-08-1</strain>
    </source>
</reference>
<evidence type="ECO:0000313" key="2">
    <source>
        <dbReference type="Proteomes" id="UP000054477"/>
    </source>
</evidence>
<gene>
    <name evidence="1" type="ORF">K443DRAFT_617284</name>
</gene>
<dbReference type="EMBL" id="KN838632">
    <property type="protein sequence ID" value="KIK00135.1"/>
    <property type="molecule type" value="Genomic_DNA"/>
</dbReference>
<evidence type="ECO:0000313" key="1">
    <source>
        <dbReference type="EMBL" id="KIK00135.1"/>
    </source>
</evidence>
<accession>A0A0C9WPV6</accession>
<keyword evidence="2" id="KW-1185">Reference proteome</keyword>
<dbReference type="Proteomes" id="UP000054477">
    <property type="component" value="Unassembled WGS sequence"/>
</dbReference>
<dbReference type="HOGENOM" id="CLU_2455108_0_0_1"/>
<dbReference type="AlphaFoldDB" id="A0A0C9WPV6"/>
<name>A0A0C9WPV6_9AGAR</name>
<protein>
    <submittedName>
        <fullName evidence="1">Uncharacterized protein</fullName>
    </submittedName>
</protein>
<reference evidence="1 2" key="1">
    <citation type="submission" date="2014-04" db="EMBL/GenBank/DDBJ databases">
        <authorList>
            <consortium name="DOE Joint Genome Institute"/>
            <person name="Kuo A."/>
            <person name="Kohler A."/>
            <person name="Nagy L.G."/>
            <person name="Floudas D."/>
            <person name="Copeland A."/>
            <person name="Barry K.W."/>
            <person name="Cichocki N."/>
            <person name="Veneault-Fourrey C."/>
            <person name="LaButti K."/>
            <person name="Lindquist E.A."/>
            <person name="Lipzen A."/>
            <person name="Lundell T."/>
            <person name="Morin E."/>
            <person name="Murat C."/>
            <person name="Sun H."/>
            <person name="Tunlid A."/>
            <person name="Henrissat B."/>
            <person name="Grigoriev I.V."/>
            <person name="Hibbett D.S."/>
            <person name="Martin F."/>
            <person name="Nordberg H.P."/>
            <person name="Cantor M.N."/>
            <person name="Hua S.X."/>
        </authorList>
    </citation>
    <scope>NUCLEOTIDE SEQUENCE [LARGE SCALE GENOMIC DNA]</scope>
    <source>
        <strain evidence="1 2">LaAM-08-1</strain>
    </source>
</reference>
<sequence length="89" mass="9869">MNSAGRELHAKANKLFLHLMGSEKDHLGGIVERAHPQRSAFKPAVRGIMLVYGSYNRLLWSCYLTSSSGCYLNPLFLQLRSASPGMGYP</sequence>